<evidence type="ECO:0000256" key="1">
    <source>
        <dbReference type="ARBA" id="ARBA00022737"/>
    </source>
</evidence>
<keyword evidence="4" id="KW-0732">Signal</keyword>
<dbReference type="SUPFAM" id="SSF48452">
    <property type="entry name" value="TPR-like"/>
    <property type="match status" value="1"/>
</dbReference>
<organism evidence="5 6">
    <name type="scientific">Candidatus Thiodiazotropha endoloripes</name>
    <dbReference type="NCBI Taxonomy" id="1818881"/>
    <lineage>
        <taxon>Bacteria</taxon>
        <taxon>Pseudomonadati</taxon>
        <taxon>Pseudomonadota</taxon>
        <taxon>Gammaproteobacteria</taxon>
        <taxon>Chromatiales</taxon>
        <taxon>Sedimenticolaceae</taxon>
        <taxon>Candidatus Thiodiazotropha</taxon>
    </lineage>
</organism>
<keyword evidence="2 3" id="KW-0802">TPR repeat</keyword>
<dbReference type="PANTHER" id="PTHR44227">
    <property type="match status" value="1"/>
</dbReference>
<feature type="chain" id="PRO_5009118885" evidence="4">
    <location>
        <begin position="30"/>
        <end position="262"/>
    </location>
</feature>
<dbReference type="PROSITE" id="PS51257">
    <property type="entry name" value="PROKAR_LIPOPROTEIN"/>
    <property type="match status" value="1"/>
</dbReference>
<feature type="repeat" description="TPR" evidence="3">
    <location>
        <begin position="44"/>
        <end position="77"/>
    </location>
</feature>
<dbReference type="NCBIfam" id="TIGR02521">
    <property type="entry name" value="type_IV_pilW"/>
    <property type="match status" value="1"/>
</dbReference>
<proteinExistence type="predicted"/>
<dbReference type="STRING" id="1818881.A3196_18490"/>
<dbReference type="PROSITE" id="PS50005">
    <property type="entry name" value="TPR"/>
    <property type="match status" value="2"/>
</dbReference>
<evidence type="ECO:0000313" key="5">
    <source>
        <dbReference type="EMBL" id="ODB94509.1"/>
    </source>
</evidence>
<dbReference type="InterPro" id="IPR019734">
    <property type="entry name" value="TPR_rpt"/>
</dbReference>
<keyword evidence="6" id="KW-1185">Reference proteome</keyword>
<accession>A0A1E2UJ06</accession>
<dbReference type="OrthoDB" id="9814042at2"/>
<dbReference type="RefSeq" id="WP_069006273.1">
    <property type="nucleotide sequence ID" value="NZ_LVJW01000006.1"/>
</dbReference>
<dbReference type="SMART" id="SM00028">
    <property type="entry name" value="TPR"/>
    <property type="match status" value="4"/>
</dbReference>
<feature type="repeat" description="TPR" evidence="3">
    <location>
        <begin position="148"/>
        <end position="181"/>
    </location>
</feature>
<name>A0A1E2UJ06_9GAMM</name>
<dbReference type="InterPro" id="IPR011990">
    <property type="entry name" value="TPR-like_helical_dom_sf"/>
</dbReference>
<dbReference type="InterPro" id="IPR013360">
    <property type="entry name" value="Pilus_4_PilW"/>
</dbReference>
<dbReference type="Pfam" id="PF13432">
    <property type="entry name" value="TPR_16"/>
    <property type="match status" value="2"/>
</dbReference>
<gene>
    <name evidence="5" type="ORF">A3196_18490</name>
</gene>
<comment type="caution">
    <text evidence="5">The sequence shown here is derived from an EMBL/GenBank/DDBJ whole genome shotgun (WGS) entry which is preliminary data.</text>
</comment>
<dbReference type="InterPro" id="IPR052346">
    <property type="entry name" value="O-mannosyl-transferase_TMTC"/>
</dbReference>
<evidence type="ECO:0000256" key="3">
    <source>
        <dbReference type="PROSITE-ProRule" id="PRU00339"/>
    </source>
</evidence>
<evidence type="ECO:0000313" key="6">
    <source>
        <dbReference type="Proteomes" id="UP000094849"/>
    </source>
</evidence>
<evidence type="ECO:0000256" key="4">
    <source>
        <dbReference type="SAM" id="SignalP"/>
    </source>
</evidence>
<evidence type="ECO:0000256" key="2">
    <source>
        <dbReference type="ARBA" id="ARBA00022803"/>
    </source>
</evidence>
<dbReference type="AlphaFoldDB" id="A0A1E2UJ06"/>
<protein>
    <submittedName>
        <fullName evidence="5">Type IV pilus biogenesis/stability protein PilW</fullName>
    </submittedName>
</protein>
<sequence>MKSISACQVIFTSLLVLLLSGCATQQKSADTTGSLGREKRNSPAKIYVDMGIEYMRDGQSAVALKKLKKAIKVDDDYPQAHNVIAILYERLGNQQLAGVHYEEAIKLDGQDPYIRNARGSFYCKQGRLKDAEFDFQQALANPLYPTPWVALTNAGLCRERAGDQSKAENYYRRALTVNPKYATALYQMAELSLEQKKDLSARAYLERYHGETRPSAASLLLGIKIEKRLKDLAKADEYKGKLFAEFPDAPEIQMLYQAEEVQ</sequence>
<dbReference type="PANTHER" id="PTHR44227:SF3">
    <property type="entry name" value="PROTEIN O-MANNOSYL-TRANSFERASE TMTC4"/>
    <property type="match status" value="1"/>
</dbReference>
<feature type="signal peptide" evidence="4">
    <location>
        <begin position="1"/>
        <end position="29"/>
    </location>
</feature>
<reference evidence="5 6" key="1">
    <citation type="submission" date="2016-03" db="EMBL/GenBank/DDBJ databases">
        <title>Chemosynthetic sulphur-oxidizing symbionts of marine invertebrate animals are capable of nitrogen fixation.</title>
        <authorList>
            <person name="Petersen J.M."/>
            <person name="Kemper A."/>
            <person name="Gruber-Vodicka H."/>
            <person name="Cardini U."/>
            <person name="Geest Mvander."/>
            <person name="Kleiner M."/>
            <person name="Bulgheresi S."/>
            <person name="Fussmann M."/>
            <person name="Herbold C."/>
            <person name="Seah B.K.B."/>
            <person name="Antony C.Paul."/>
            <person name="Liu D."/>
            <person name="Belitz A."/>
            <person name="Weber M."/>
        </authorList>
    </citation>
    <scope>NUCLEOTIDE SEQUENCE [LARGE SCALE GENOMIC DNA]</scope>
    <source>
        <strain evidence="5">G_D</strain>
    </source>
</reference>
<dbReference type="Proteomes" id="UP000094849">
    <property type="component" value="Unassembled WGS sequence"/>
</dbReference>
<dbReference type="Gene3D" id="1.25.40.10">
    <property type="entry name" value="Tetratricopeptide repeat domain"/>
    <property type="match status" value="1"/>
</dbReference>
<dbReference type="EMBL" id="LVJZ01000004">
    <property type="protein sequence ID" value="ODB94509.1"/>
    <property type="molecule type" value="Genomic_DNA"/>
</dbReference>
<keyword evidence="1" id="KW-0677">Repeat</keyword>